<keyword evidence="6" id="KW-0694">RNA-binding</keyword>
<name>A0A8H3PJH1_9LECA</name>
<evidence type="ECO:0000256" key="7">
    <source>
        <dbReference type="ARBA" id="ARBA00023042"/>
    </source>
</evidence>
<dbReference type="PROSITE" id="PS51562">
    <property type="entry name" value="RNA_CAP0_MT"/>
    <property type="match status" value="1"/>
</dbReference>
<feature type="compositionally biased region" description="Polar residues" evidence="12">
    <location>
        <begin position="538"/>
        <end position="547"/>
    </location>
</feature>
<dbReference type="SUPFAM" id="SSF53335">
    <property type="entry name" value="S-adenosyl-L-methionine-dependent methyltransferases"/>
    <property type="match status" value="1"/>
</dbReference>
<feature type="compositionally biased region" description="Basic and acidic residues" evidence="12">
    <location>
        <begin position="188"/>
        <end position="207"/>
    </location>
</feature>
<accession>A0A8H3PJH1</accession>
<feature type="region of interest" description="Disordered" evidence="12">
    <location>
        <begin position="462"/>
        <end position="495"/>
    </location>
</feature>
<evidence type="ECO:0000256" key="3">
    <source>
        <dbReference type="ARBA" id="ARBA00022603"/>
    </source>
</evidence>
<proteinExistence type="predicted"/>
<evidence type="ECO:0000256" key="10">
    <source>
        <dbReference type="ARBA" id="ARBA00044712"/>
    </source>
</evidence>
<evidence type="ECO:0000256" key="9">
    <source>
        <dbReference type="ARBA" id="ARBA00033387"/>
    </source>
</evidence>
<feature type="compositionally biased region" description="Polar residues" evidence="12">
    <location>
        <begin position="125"/>
        <end position="134"/>
    </location>
</feature>
<dbReference type="InterPro" id="IPR029063">
    <property type="entry name" value="SAM-dependent_MTases_sf"/>
</dbReference>
<evidence type="ECO:0000313" key="15">
    <source>
        <dbReference type="Proteomes" id="UP000664521"/>
    </source>
</evidence>
<comment type="catalytic activity">
    <reaction evidence="10">
        <text>a 5'-end (5'-triphosphoguanosine)-ribonucleoside in mRNA + S-adenosyl-L-methionine = a 5'-end (N(7)-methyl 5'-triphosphoguanosine)-ribonucleoside in mRNA + S-adenosyl-L-homocysteine</text>
        <dbReference type="Rhea" id="RHEA:67008"/>
        <dbReference type="Rhea" id="RHEA-COMP:17166"/>
        <dbReference type="Rhea" id="RHEA-COMP:17167"/>
        <dbReference type="ChEBI" id="CHEBI:57856"/>
        <dbReference type="ChEBI" id="CHEBI:59789"/>
        <dbReference type="ChEBI" id="CHEBI:156461"/>
        <dbReference type="ChEBI" id="CHEBI:167617"/>
        <dbReference type="EC" id="2.1.1.56"/>
    </reaction>
</comment>
<evidence type="ECO:0000259" key="13">
    <source>
        <dbReference type="PROSITE" id="PS51562"/>
    </source>
</evidence>
<dbReference type="GO" id="GO:0003723">
    <property type="term" value="F:RNA binding"/>
    <property type="evidence" value="ECO:0007669"/>
    <property type="project" value="UniProtKB-KW"/>
</dbReference>
<keyword evidence="5" id="KW-0949">S-adenosyl-L-methionine</keyword>
<feature type="compositionally biased region" description="Basic and acidic residues" evidence="12">
    <location>
        <begin position="509"/>
        <end position="523"/>
    </location>
</feature>
<dbReference type="Gene3D" id="3.40.50.150">
    <property type="entry name" value="Vaccinia Virus protein VP39"/>
    <property type="match status" value="1"/>
</dbReference>
<dbReference type="GO" id="GO:0004482">
    <property type="term" value="F:mRNA 5'-cap (guanine-N7-)-methyltransferase activity"/>
    <property type="evidence" value="ECO:0007669"/>
    <property type="project" value="UniProtKB-EC"/>
</dbReference>
<dbReference type="OrthoDB" id="10248867at2759"/>
<feature type="region of interest" description="Disordered" evidence="12">
    <location>
        <begin position="1"/>
        <end position="244"/>
    </location>
</feature>
<dbReference type="Pfam" id="PF03291">
    <property type="entry name" value="mRNA_G-N7_MeTrfase"/>
    <property type="match status" value="2"/>
</dbReference>
<comment type="caution">
    <text evidence="14">The sequence shown here is derived from an EMBL/GenBank/DDBJ whole genome shotgun (WGS) entry which is preliminary data.</text>
</comment>
<feature type="compositionally biased region" description="Polar residues" evidence="12">
    <location>
        <begin position="39"/>
        <end position="64"/>
    </location>
</feature>
<protein>
    <recommendedName>
        <fullName evidence="11">mRNA cap guanine-N(7) methyltransferase</fullName>
        <ecNumber evidence="2">2.1.1.56</ecNumber>
    </recommendedName>
    <alternativeName>
        <fullName evidence="8">mRNA (guanine-N(7))-methyltransferase</fullName>
    </alternativeName>
    <alternativeName>
        <fullName evidence="9">mRNA cap methyltransferase</fullName>
    </alternativeName>
</protein>
<keyword evidence="15" id="KW-1185">Reference proteome</keyword>
<organism evidence="14 15">
    <name type="scientific">Heterodermia speciosa</name>
    <dbReference type="NCBI Taxonomy" id="116794"/>
    <lineage>
        <taxon>Eukaryota</taxon>
        <taxon>Fungi</taxon>
        <taxon>Dikarya</taxon>
        <taxon>Ascomycota</taxon>
        <taxon>Pezizomycotina</taxon>
        <taxon>Lecanoromycetes</taxon>
        <taxon>OSLEUM clade</taxon>
        <taxon>Lecanoromycetidae</taxon>
        <taxon>Caliciales</taxon>
        <taxon>Physciaceae</taxon>
        <taxon>Heterodermia</taxon>
    </lineage>
</organism>
<gene>
    <name evidence="14" type="primary">ABD1</name>
    <name evidence="14" type="ORF">HETSPECPRED_003997</name>
</gene>
<feature type="compositionally biased region" description="Low complexity" evidence="12">
    <location>
        <begin position="135"/>
        <end position="157"/>
    </location>
</feature>
<feature type="compositionally biased region" description="Polar residues" evidence="12">
    <location>
        <begin position="473"/>
        <end position="483"/>
    </location>
</feature>
<dbReference type="InterPro" id="IPR039753">
    <property type="entry name" value="RG7MT1"/>
</dbReference>
<keyword evidence="4" id="KW-0808">Transferase</keyword>
<sequence length="688" mass="76344">MTSTKRPLPEGDEEIPSTKRQKGPLASPMEQKSNHTKRLSSVQDASMRFSQTDQPSASVLNQHTKAPASQEDSADITLPRPKFSSMPKKPPISTKHKGDVTPNKPPENARISQPAKSPRIKSQDHGTQSSNSDHSPGSDPSTSSTQPTSQGSSTDTSLPKTDKIDRNKLPRIPKRPTDSEMPRLSNKPADEEAPRPPKRPAEDEAPRPRKRPGAGARVDKARSDAVLEKRKREEEQETLKVTQSRGGDEFVRQHYNLVPQRGRDWRNTESKIKGLRKYNNWVKSVIINRFSQSDDSDGSPLKVLDMGCGKGGDLQKWHSTPHPVELYVGIDPAEVSIDQAKDRYAEMRRGGGRGGRGGRGGWHGGRQQAPLFDAEFVAKDAFGQPVATIPIVRNVGFDAASNSRWGGGGFDVVSMMFCMHYAFESEAKTRSMLTNVAGSLKKGGRFIGVIPNSDIIRSKVGEFHARRKKQKAETASESPSKQPLRNGHGDVLSSTGSNLQVVEPMNHLHGADQNDSPPDRPQEDGQGELHLPKPSEGKQPNGNTKEPAQNGDIGHRETEAVATAEWGNEIYRVRFPGQTPDDGIFRPPFGWKYNYFLEEAVEEVPEYVVPWEAFRALAEDYNLEQMYRKPFQDVWKEEQDHPVFGPLSERMGVRGRDKGPLLVSEGEMEAASMIVDHPPWRPQLTLSF</sequence>
<evidence type="ECO:0000256" key="6">
    <source>
        <dbReference type="ARBA" id="ARBA00022884"/>
    </source>
</evidence>
<comment type="function">
    <text evidence="1">Responsible for methylating the 5'-cap structure of mRNAs.</text>
</comment>
<dbReference type="GO" id="GO:0005634">
    <property type="term" value="C:nucleus"/>
    <property type="evidence" value="ECO:0007669"/>
    <property type="project" value="TreeGrafter"/>
</dbReference>
<dbReference type="EC" id="2.1.1.56" evidence="2"/>
<dbReference type="PANTHER" id="PTHR12189:SF2">
    <property type="entry name" value="MRNA CAP GUANINE-N7 METHYLTRANSFERASE"/>
    <property type="match status" value="1"/>
</dbReference>
<evidence type="ECO:0000256" key="4">
    <source>
        <dbReference type="ARBA" id="ARBA00022679"/>
    </source>
</evidence>
<dbReference type="Proteomes" id="UP000664521">
    <property type="component" value="Unassembled WGS sequence"/>
</dbReference>
<evidence type="ECO:0000256" key="2">
    <source>
        <dbReference type="ARBA" id="ARBA00011926"/>
    </source>
</evidence>
<keyword evidence="7" id="KW-0506">mRNA capping</keyword>
<feature type="domain" description="MRNA cap 0 methyltransferase" evidence="13">
    <location>
        <begin position="270"/>
        <end position="682"/>
    </location>
</feature>
<dbReference type="AlphaFoldDB" id="A0A8H3PJH1"/>
<evidence type="ECO:0000256" key="12">
    <source>
        <dbReference type="SAM" id="MobiDB-lite"/>
    </source>
</evidence>
<keyword evidence="7" id="KW-0507">mRNA processing</keyword>
<evidence type="ECO:0000313" key="14">
    <source>
        <dbReference type="EMBL" id="CAF9941750.1"/>
    </source>
</evidence>
<reference evidence="14" key="1">
    <citation type="submission" date="2021-03" db="EMBL/GenBank/DDBJ databases">
        <authorList>
            <person name="Tagirdzhanova G."/>
        </authorList>
    </citation>
    <scope>NUCLEOTIDE SEQUENCE</scope>
</reference>
<evidence type="ECO:0000256" key="8">
    <source>
        <dbReference type="ARBA" id="ARBA00032772"/>
    </source>
</evidence>
<evidence type="ECO:0000256" key="5">
    <source>
        <dbReference type="ARBA" id="ARBA00022691"/>
    </source>
</evidence>
<dbReference type="PANTHER" id="PTHR12189">
    <property type="entry name" value="MRNA GUANINE-7- METHYLTRANSFERASE"/>
    <property type="match status" value="1"/>
</dbReference>
<dbReference type="EMBL" id="CAJPDS010000231">
    <property type="protein sequence ID" value="CAF9941750.1"/>
    <property type="molecule type" value="Genomic_DNA"/>
</dbReference>
<feature type="compositionally biased region" description="Basic and acidic residues" evidence="12">
    <location>
        <begin position="217"/>
        <end position="238"/>
    </location>
</feature>
<evidence type="ECO:0000256" key="1">
    <source>
        <dbReference type="ARBA" id="ARBA00003378"/>
    </source>
</evidence>
<feature type="region of interest" description="Disordered" evidence="12">
    <location>
        <begin position="508"/>
        <end position="555"/>
    </location>
</feature>
<dbReference type="InterPro" id="IPR004971">
    <property type="entry name" value="mRNA_G-N7_MeTrfase_dom"/>
</dbReference>
<evidence type="ECO:0000256" key="11">
    <source>
        <dbReference type="ARBA" id="ARBA00049739"/>
    </source>
</evidence>
<keyword evidence="3 14" id="KW-0489">Methyltransferase</keyword>